<dbReference type="KEGG" id="vg:26640058"/>
<dbReference type="InterPro" id="IPR015085">
    <property type="entry name" value="Phage_T4_Gp59_N"/>
</dbReference>
<accession>A0A0K0KVM2</accession>
<dbReference type="Proteomes" id="UP000207741">
    <property type="component" value="Segment"/>
</dbReference>
<organism evidence="3 4">
    <name type="scientific">Prochlorococcus phage P-TIM68</name>
    <dbReference type="NCBI Taxonomy" id="1542477"/>
    <lineage>
        <taxon>Viruses</taxon>
        <taxon>Duplodnaviria</taxon>
        <taxon>Heunggongvirae</taxon>
        <taxon>Uroviricota</taxon>
        <taxon>Caudoviricetes</taxon>
        <taxon>Pantevenvirales</taxon>
        <taxon>Kyanoviridae</taxon>
        <taxon>Haifavirus</taxon>
        <taxon>Haifavirus tim68</taxon>
    </lineage>
</organism>
<reference evidence="4" key="1">
    <citation type="submission" date="2014-08" db="EMBL/GenBank/DDBJ databases">
        <authorList>
            <person name="Edwards T."/>
        </authorList>
    </citation>
    <scope>NUCLEOTIDE SEQUENCE [LARGE SCALE GENOMIC DNA]</scope>
</reference>
<feature type="domain" description="Bacteriophage T4 Gp59 helicase assembly protein C-terminal" evidence="2">
    <location>
        <begin position="115"/>
        <end position="200"/>
    </location>
</feature>
<dbReference type="SUPFAM" id="SSF48493">
    <property type="entry name" value="gene 59 helicase assembly protein"/>
    <property type="match status" value="1"/>
</dbReference>
<dbReference type="InterPro" id="IPR023197">
    <property type="entry name" value="Phage_T4_Gp59_dom_sf"/>
</dbReference>
<dbReference type="GeneID" id="26640058"/>
<sequence length="202" mass="24317">MLKVNPFETYKTFIGMKSHFIREKYDYARYGNKLSKLTVQGFYKRRDRQFFERMSRKYNDQEIQDFFIANFATDEDPSTVYMPNIIKNGDKTYTDWKKRIQSLTYTFTEESHKLFDNQKVDDIFDCSKGHPPILKSYLRGDTSLESMVIYDRILGYRSNFDKQISKHDPVWGMVSMKIRKYTPFLNIDVFRYKKILKDIVSQ</sequence>
<dbReference type="Gene3D" id="1.10.220.50">
    <property type="entry name" value="Bacteriophage T4, Gp59, helicase assembly protein, C-terminal domain"/>
    <property type="match status" value="1"/>
</dbReference>
<dbReference type="RefSeq" id="YP_009213514.1">
    <property type="nucleotide sequence ID" value="NC_028955.1"/>
</dbReference>
<dbReference type="OrthoDB" id="7067at10239"/>
<keyword evidence="3" id="KW-0378">Hydrolase</keyword>
<protein>
    <submittedName>
        <fullName evidence="3">Putative loader of DNA helicase</fullName>
    </submittedName>
</protein>
<evidence type="ECO:0000313" key="4">
    <source>
        <dbReference type="Proteomes" id="UP000207741"/>
    </source>
</evidence>
<dbReference type="InterPro" id="IPR015086">
    <property type="entry name" value="Phage_T4_Gp59_C"/>
</dbReference>
<dbReference type="Gene3D" id="1.10.8.60">
    <property type="match status" value="1"/>
</dbReference>
<keyword evidence="3" id="KW-0547">Nucleotide-binding</keyword>
<dbReference type="Pfam" id="PF08994">
    <property type="entry name" value="T4_Gp59_C"/>
    <property type="match status" value="1"/>
</dbReference>
<keyword evidence="3" id="KW-0347">Helicase</keyword>
<dbReference type="InterPro" id="IPR008944">
    <property type="entry name" value="Phage_T4_Gp59"/>
</dbReference>
<evidence type="ECO:0000259" key="1">
    <source>
        <dbReference type="Pfam" id="PF08993"/>
    </source>
</evidence>
<feature type="domain" description="Bacteriophage T4 Gp59 helicase assembly protein N-terminal" evidence="1">
    <location>
        <begin position="5"/>
        <end position="77"/>
    </location>
</feature>
<dbReference type="InterPro" id="IPR037082">
    <property type="entry name" value="Phage_T4_Gp59_C_sf"/>
</dbReference>
<evidence type="ECO:0000259" key="2">
    <source>
        <dbReference type="Pfam" id="PF08994"/>
    </source>
</evidence>
<evidence type="ECO:0000313" key="3">
    <source>
        <dbReference type="EMBL" id="AIR93388.1"/>
    </source>
</evidence>
<proteinExistence type="inferred from homology"/>
<dbReference type="EMBL" id="KM359505">
    <property type="protein sequence ID" value="AIR93388.1"/>
    <property type="molecule type" value="Genomic_DNA"/>
</dbReference>
<dbReference type="GO" id="GO:0004386">
    <property type="term" value="F:helicase activity"/>
    <property type="evidence" value="ECO:0007669"/>
    <property type="project" value="UniProtKB-KW"/>
</dbReference>
<name>A0A0K0KVM2_9CAUD</name>
<keyword evidence="3" id="KW-0067">ATP-binding</keyword>
<keyword evidence="4" id="KW-1185">Reference proteome</keyword>
<dbReference type="HAMAP" id="MF_04156">
    <property type="entry name" value="HELIC_LOADER_T4"/>
    <property type="match status" value="1"/>
</dbReference>
<dbReference type="Pfam" id="PF08993">
    <property type="entry name" value="T4_Gp59_N"/>
    <property type="match status" value="1"/>
</dbReference>